<feature type="compositionally biased region" description="Basic and acidic residues" evidence="1">
    <location>
        <begin position="164"/>
        <end position="187"/>
    </location>
</feature>
<dbReference type="EMBL" id="SEYY01001199">
    <property type="protein sequence ID" value="KAB7505532.1"/>
    <property type="molecule type" value="Genomic_DNA"/>
</dbReference>
<keyword evidence="2" id="KW-0732">Signal</keyword>
<protein>
    <submittedName>
        <fullName evidence="3">Uncharacterized protein</fullName>
    </submittedName>
</protein>
<comment type="caution">
    <text evidence="3">The sequence shown here is derived from an EMBL/GenBank/DDBJ whole genome shotgun (WGS) entry which is preliminary data.</text>
</comment>
<gene>
    <name evidence="3" type="ORF">Anas_01655</name>
</gene>
<feature type="region of interest" description="Disordered" evidence="1">
    <location>
        <begin position="160"/>
        <end position="187"/>
    </location>
</feature>
<sequence length="319" mass="37604">MNLRRSCFRLLFSIILSLELESIKSECDIEALRCDVICFFPELSQHCNTCGVRRPMRFGKRSYSQIPQNLFIFSEQKNEKISKISDQNPEFLKFSNEGSNTEGSKSILLRSPISRSPKMKELLAFTKQIPEFLDFPNEFSNTEDTKSLLLGFRVSRSPKWKGKLRPDDVKDESRRKRNELKPDKNHHTRIRNEKIFGPITNLKDIFPSFINKEWKNFFKQKSNFIDYIKHFRKSPQLFQKSPQLFQKSPQFFSKFRKLREIKRNLSVLTSKELNTQEMISGIKNIMDMQSLPLDPMNYGWKFVCVNVKGTKYSGDDFGY</sequence>
<name>A0A5N5TG59_9CRUS</name>
<dbReference type="OrthoDB" id="6359988at2759"/>
<keyword evidence="4" id="KW-1185">Reference proteome</keyword>
<evidence type="ECO:0000313" key="3">
    <source>
        <dbReference type="EMBL" id="KAB7505532.1"/>
    </source>
</evidence>
<reference evidence="3 4" key="1">
    <citation type="journal article" date="2019" name="PLoS Biol.">
        <title>Sex chromosomes control vertical transmission of feminizing Wolbachia symbionts in an isopod.</title>
        <authorList>
            <person name="Becking T."/>
            <person name="Chebbi M.A."/>
            <person name="Giraud I."/>
            <person name="Moumen B."/>
            <person name="Laverre T."/>
            <person name="Caubet Y."/>
            <person name="Peccoud J."/>
            <person name="Gilbert C."/>
            <person name="Cordaux R."/>
        </authorList>
    </citation>
    <scope>NUCLEOTIDE SEQUENCE [LARGE SCALE GENOMIC DNA]</scope>
    <source>
        <strain evidence="3">ANa2</strain>
        <tissue evidence="3">Whole body excluding digestive tract and cuticle</tissue>
    </source>
</reference>
<evidence type="ECO:0000313" key="4">
    <source>
        <dbReference type="Proteomes" id="UP000326759"/>
    </source>
</evidence>
<feature type="signal peptide" evidence="2">
    <location>
        <begin position="1"/>
        <end position="25"/>
    </location>
</feature>
<organism evidence="3 4">
    <name type="scientific">Armadillidium nasatum</name>
    <dbReference type="NCBI Taxonomy" id="96803"/>
    <lineage>
        <taxon>Eukaryota</taxon>
        <taxon>Metazoa</taxon>
        <taxon>Ecdysozoa</taxon>
        <taxon>Arthropoda</taxon>
        <taxon>Crustacea</taxon>
        <taxon>Multicrustacea</taxon>
        <taxon>Malacostraca</taxon>
        <taxon>Eumalacostraca</taxon>
        <taxon>Peracarida</taxon>
        <taxon>Isopoda</taxon>
        <taxon>Oniscidea</taxon>
        <taxon>Crinocheta</taxon>
        <taxon>Armadillidiidae</taxon>
        <taxon>Armadillidium</taxon>
    </lineage>
</organism>
<feature type="chain" id="PRO_5024418961" evidence="2">
    <location>
        <begin position="26"/>
        <end position="319"/>
    </location>
</feature>
<evidence type="ECO:0000256" key="2">
    <source>
        <dbReference type="SAM" id="SignalP"/>
    </source>
</evidence>
<proteinExistence type="predicted"/>
<accession>A0A5N5TG59</accession>
<dbReference type="Proteomes" id="UP000326759">
    <property type="component" value="Unassembled WGS sequence"/>
</dbReference>
<dbReference type="AlphaFoldDB" id="A0A5N5TG59"/>
<evidence type="ECO:0000256" key="1">
    <source>
        <dbReference type="SAM" id="MobiDB-lite"/>
    </source>
</evidence>